<name>A0AAJ7L856_9ACAR</name>
<accession>A0AAJ7L856</accession>
<sequence length="103" mass="11678">MSKKRNWSDDYVRFGFTLVMGKDSLPKAQCILCSTVFANTSLKPSKLEPHFLKHGGEEFEGNDLESPKNRSRLNADADLRIALSNTEPRITKIVDSKQQQKSH</sequence>
<keyword evidence="1" id="KW-1185">Reference proteome</keyword>
<evidence type="ECO:0000313" key="2">
    <source>
        <dbReference type="RefSeq" id="XP_018497169.1"/>
    </source>
</evidence>
<dbReference type="RefSeq" id="XP_018497169.1">
    <property type="nucleotide sequence ID" value="XM_018641653.1"/>
</dbReference>
<proteinExistence type="predicted"/>
<reference evidence="2" key="1">
    <citation type="submission" date="2025-08" db="UniProtKB">
        <authorList>
            <consortium name="RefSeq"/>
        </authorList>
    </citation>
    <scope>IDENTIFICATION</scope>
</reference>
<dbReference type="KEGG" id="goe:108865028"/>
<dbReference type="AlphaFoldDB" id="A0AAJ7L856"/>
<evidence type="ECO:0000313" key="1">
    <source>
        <dbReference type="Proteomes" id="UP000694867"/>
    </source>
</evidence>
<organism evidence="1 2">
    <name type="scientific">Galendromus occidentalis</name>
    <name type="common">western predatory mite</name>
    <dbReference type="NCBI Taxonomy" id="34638"/>
    <lineage>
        <taxon>Eukaryota</taxon>
        <taxon>Metazoa</taxon>
        <taxon>Ecdysozoa</taxon>
        <taxon>Arthropoda</taxon>
        <taxon>Chelicerata</taxon>
        <taxon>Arachnida</taxon>
        <taxon>Acari</taxon>
        <taxon>Parasitiformes</taxon>
        <taxon>Mesostigmata</taxon>
        <taxon>Gamasina</taxon>
        <taxon>Phytoseioidea</taxon>
        <taxon>Phytoseiidae</taxon>
        <taxon>Typhlodrominae</taxon>
        <taxon>Galendromus</taxon>
    </lineage>
</organism>
<gene>
    <name evidence="2" type="primary">LOC108865028</name>
</gene>
<dbReference type="GeneID" id="108865028"/>
<dbReference type="Proteomes" id="UP000694867">
    <property type="component" value="Unplaced"/>
</dbReference>
<protein>
    <submittedName>
        <fullName evidence="2">Protein ZBED8-like</fullName>
    </submittedName>
</protein>